<proteinExistence type="predicted"/>
<sequence length="73" mass="8348">MTAAIPLLFEIYEGKISATEGEEELFHSSHLQLMELTFAMRLPEQRESLFALGKRCHLCPTSRSLYMFAVVNL</sequence>
<gene>
    <name evidence="1" type="ORF">CEXT_592061</name>
</gene>
<name>A0AAV4YCI6_CAEEX</name>
<protein>
    <submittedName>
        <fullName evidence="1">Uncharacterized protein</fullName>
    </submittedName>
</protein>
<accession>A0AAV4YCI6</accession>
<evidence type="ECO:0000313" key="1">
    <source>
        <dbReference type="EMBL" id="GIZ04639.1"/>
    </source>
</evidence>
<dbReference type="EMBL" id="BPLR01001772">
    <property type="protein sequence ID" value="GIZ04639.1"/>
    <property type="molecule type" value="Genomic_DNA"/>
</dbReference>
<organism evidence="1 2">
    <name type="scientific">Caerostris extrusa</name>
    <name type="common">Bark spider</name>
    <name type="synonym">Caerostris bankana</name>
    <dbReference type="NCBI Taxonomy" id="172846"/>
    <lineage>
        <taxon>Eukaryota</taxon>
        <taxon>Metazoa</taxon>
        <taxon>Ecdysozoa</taxon>
        <taxon>Arthropoda</taxon>
        <taxon>Chelicerata</taxon>
        <taxon>Arachnida</taxon>
        <taxon>Araneae</taxon>
        <taxon>Araneomorphae</taxon>
        <taxon>Entelegynae</taxon>
        <taxon>Araneoidea</taxon>
        <taxon>Araneidae</taxon>
        <taxon>Caerostris</taxon>
    </lineage>
</organism>
<comment type="caution">
    <text evidence="1">The sequence shown here is derived from an EMBL/GenBank/DDBJ whole genome shotgun (WGS) entry which is preliminary data.</text>
</comment>
<dbReference type="AlphaFoldDB" id="A0AAV4YCI6"/>
<dbReference type="Proteomes" id="UP001054945">
    <property type="component" value="Unassembled WGS sequence"/>
</dbReference>
<reference evidence="1 2" key="1">
    <citation type="submission" date="2021-06" db="EMBL/GenBank/DDBJ databases">
        <title>Caerostris extrusa draft genome.</title>
        <authorList>
            <person name="Kono N."/>
            <person name="Arakawa K."/>
        </authorList>
    </citation>
    <scope>NUCLEOTIDE SEQUENCE [LARGE SCALE GENOMIC DNA]</scope>
</reference>
<evidence type="ECO:0000313" key="2">
    <source>
        <dbReference type="Proteomes" id="UP001054945"/>
    </source>
</evidence>
<keyword evidence="2" id="KW-1185">Reference proteome</keyword>